<dbReference type="EMBL" id="JAZDQT010000003">
    <property type="protein sequence ID" value="MEE1946449.1"/>
    <property type="molecule type" value="Genomic_DNA"/>
</dbReference>
<protein>
    <recommendedName>
        <fullName evidence="3">SMI1/KNR4 family protein</fullName>
    </recommendedName>
</protein>
<organism evidence="1 2">
    <name type="scientific">Pedobacter albus</name>
    <dbReference type="NCBI Taxonomy" id="3113905"/>
    <lineage>
        <taxon>Bacteria</taxon>
        <taxon>Pseudomonadati</taxon>
        <taxon>Bacteroidota</taxon>
        <taxon>Sphingobacteriia</taxon>
        <taxon>Sphingobacteriales</taxon>
        <taxon>Sphingobacteriaceae</taxon>
        <taxon>Pedobacter</taxon>
    </lineage>
</organism>
<evidence type="ECO:0000313" key="2">
    <source>
        <dbReference type="Proteomes" id="UP001336835"/>
    </source>
</evidence>
<sequence>MENLGRNSELYKILNTEISILSTQIEYINIYRGNNGLMIEVGIKLLGEKKGKRLKLICSGIREYAFYHSSNYAFYNIEEYKLIEKDGLYYICFDPEGDNMEAISADDNDFILCNSIEGALYG</sequence>
<evidence type="ECO:0000313" key="1">
    <source>
        <dbReference type="EMBL" id="MEE1946449.1"/>
    </source>
</evidence>
<name>A0ABU7IBA6_9SPHI</name>
<comment type="caution">
    <text evidence="1">The sequence shown here is derived from an EMBL/GenBank/DDBJ whole genome shotgun (WGS) entry which is preliminary data.</text>
</comment>
<proteinExistence type="predicted"/>
<accession>A0ABU7IBA6</accession>
<evidence type="ECO:0008006" key="3">
    <source>
        <dbReference type="Google" id="ProtNLM"/>
    </source>
</evidence>
<gene>
    <name evidence="1" type="ORF">VRU48_15095</name>
</gene>
<keyword evidence="2" id="KW-1185">Reference proteome</keyword>
<dbReference type="Proteomes" id="UP001336835">
    <property type="component" value="Unassembled WGS sequence"/>
</dbReference>
<dbReference type="RefSeq" id="WP_330108757.1">
    <property type="nucleotide sequence ID" value="NZ_JAZDQT010000003.1"/>
</dbReference>
<reference evidence="1 2" key="1">
    <citation type="submission" date="2024-01" db="EMBL/GenBank/DDBJ databases">
        <title>Pedobacter sp. nov., isolated from fresh soil.</title>
        <authorList>
            <person name="Le N.T.T."/>
        </authorList>
    </citation>
    <scope>NUCLEOTIDE SEQUENCE [LARGE SCALE GENOMIC DNA]</scope>
    <source>
        <strain evidence="1 2">KR3-3</strain>
    </source>
</reference>